<reference evidence="1 2" key="1">
    <citation type="submission" date="2016-10" db="EMBL/GenBank/DDBJ databases">
        <authorList>
            <person name="de Groot N.N."/>
        </authorList>
    </citation>
    <scope>NUCLEOTIDE SEQUENCE [LARGE SCALE GENOMIC DNA]</scope>
    <source>
        <strain evidence="1 2">DSM 18979</strain>
    </source>
</reference>
<sequence>MKMRIIFIIIVTLMLSLIGCTADEIQDPTNQTEANETEEDINYTPIVEVNQFLESDQLRERLLEATAIELKDTENNTIGMIQEREKIINLVDSFFTYTIKEELETNQSSEIIGPINFYFTNSEDIYGLMNNEFIYLEGYYFVINNRIARELENYFRANIATAPVGEQ</sequence>
<keyword evidence="2" id="KW-1185">Reference proteome</keyword>
<evidence type="ECO:0000313" key="2">
    <source>
        <dbReference type="Proteomes" id="UP000199568"/>
    </source>
</evidence>
<name>A0A1H9Y788_9FIRM</name>
<proteinExistence type="predicted"/>
<organism evidence="1 2">
    <name type="scientific">Natronincola peptidivorans</name>
    <dbReference type="NCBI Taxonomy" id="426128"/>
    <lineage>
        <taxon>Bacteria</taxon>
        <taxon>Bacillati</taxon>
        <taxon>Bacillota</taxon>
        <taxon>Clostridia</taxon>
        <taxon>Peptostreptococcales</taxon>
        <taxon>Natronincolaceae</taxon>
        <taxon>Natronincola</taxon>
    </lineage>
</organism>
<dbReference type="EMBL" id="FOHU01000001">
    <property type="protein sequence ID" value="SES64222.1"/>
    <property type="molecule type" value="Genomic_DNA"/>
</dbReference>
<dbReference type="STRING" id="426128.SAMN05660297_00052"/>
<dbReference type="PROSITE" id="PS51257">
    <property type="entry name" value="PROKAR_LIPOPROTEIN"/>
    <property type="match status" value="1"/>
</dbReference>
<dbReference type="RefSeq" id="WP_090437694.1">
    <property type="nucleotide sequence ID" value="NZ_FOHU01000001.1"/>
</dbReference>
<dbReference type="OrthoDB" id="1956661at2"/>
<protein>
    <submittedName>
        <fullName evidence="1">Uncharacterized protein</fullName>
    </submittedName>
</protein>
<evidence type="ECO:0000313" key="1">
    <source>
        <dbReference type="EMBL" id="SES64222.1"/>
    </source>
</evidence>
<gene>
    <name evidence="1" type="ORF">SAMN05660297_00052</name>
</gene>
<accession>A0A1H9Y788</accession>
<dbReference type="AlphaFoldDB" id="A0A1H9Y788"/>
<dbReference type="Proteomes" id="UP000199568">
    <property type="component" value="Unassembled WGS sequence"/>
</dbReference>